<evidence type="ECO:0000313" key="2">
    <source>
        <dbReference type="EMBL" id="MDP9842971.1"/>
    </source>
</evidence>
<accession>A0ABT9Q8C4</accession>
<proteinExistence type="predicted"/>
<comment type="caution">
    <text evidence="2">The sequence shown here is derived from an EMBL/GenBank/DDBJ whole genome shotgun (WGS) entry which is preliminary data.</text>
</comment>
<evidence type="ECO:0000313" key="3">
    <source>
        <dbReference type="Proteomes" id="UP001225356"/>
    </source>
</evidence>
<dbReference type="Proteomes" id="UP001225356">
    <property type="component" value="Unassembled WGS sequence"/>
</dbReference>
<feature type="compositionally biased region" description="Basic and acidic residues" evidence="1">
    <location>
        <begin position="43"/>
        <end position="66"/>
    </location>
</feature>
<keyword evidence="3" id="KW-1185">Reference proteome</keyword>
<name>A0ABT9Q8C4_9ACTN</name>
<gene>
    <name evidence="2" type="ORF">J2853_002182</name>
</gene>
<protein>
    <submittedName>
        <fullName evidence="2">Uncharacterized protein</fullName>
    </submittedName>
</protein>
<dbReference type="EMBL" id="JAUSQU010000001">
    <property type="protein sequence ID" value="MDP9842971.1"/>
    <property type="molecule type" value="Genomic_DNA"/>
</dbReference>
<organism evidence="2 3">
    <name type="scientific">Streptosporangium lutulentum</name>
    <dbReference type="NCBI Taxonomy" id="1461250"/>
    <lineage>
        <taxon>Bacteria</taxon>
        <taxon>Bacillati</taxon>
        <taxon>Actinomycetota</taxon>
        <taxon>Actinomycetes</taxon>
        <taxon>Streptosporangiales</taxon>
        <taxon>Streptosporangiaceae</taxon>
        <taxon>Streptosporangium</taxon>
    </lineage>
</organism>
<reference evidence="2 3" key="1">
    <citation type="submission" date="2023-07" db="EMBL/GenBank/DDBJ databases">
        <title>Sequencing the genomes of 1000 actinobacteria strains.</title>
        <authorList>
            <person name="Klenk H.-P."/>
        </authorList>
    </citation>
    <scope>NUCLEOTIDE SEQUENCE [LARGE SCALE GENOMIC DNA]</scope>
    <source>
        <strain evidence="2 3">DSM 46740</strain>
    </source>
</reference>
<evidence type="ECO:0000256" key="1">
    <source>
        <dbReference type="SAM" id="MobiDB-lite"/>
    </source>
</evidence>
<feature type="region of interest" description="Disordered" evidence="1">
    <location>
        <begin position="39"/>
        <end position="66"/>
    </location>
</feature>
<dbReference type="RefSeq" id="WP_307556855.1">
    <property type="nucleotide sequence ID" value="NZ_JAUSQU010000001.1"/>
</dbReference>
<sequence length="93" mass="10655">MSAYEFPDGLIEIQRDYEKANAHVEKLVAALPSALDIMTGKPKTTDKQNDELQKAREARLQAQEKRDQHPWLLGVDDQYAARMQLWKAARSSE</sequence>